<sequence>MNFREAMQPGMTSMEYLDIPHDERYEAIVNAIGYEDVKQCIPFSLDRLKKEFEKDKHMNGTGIGKWDIAAGFVCEYGNARYIGSRLTSLYRRIGVDTFSPSDGVCILKCCARMWIQESEREEVADASVQ</sequence>
<evidence type="ECO:0000313" key="2">
    <source>
        <dbReference type="Proteomes" id="UP000515789"/>
    </source>
</evidence>
<reference evidence="1 2" key="1">
    <citation type="submission" date="2019-04" db="EMBL/GenBank/DDBJ databases">
        <authorList>
            <person name="Schori C."/>
            <person name="Ahrens C."/>
        </authorList>
    </citation>
    <scope>NUCLEOTIDE SEQUENCE [LARGE SCALE GENOMIC DNA]</scope>
    <source>
        <strain evidence="1 2">DSM 2950</strain>
    </source>
</reference>
<gene>
    <name evidence="1" type="ORF">E5259_14715</name>
</gene>
<dbReference type="RefSeq" id="WP_018595955.1">
    <property type="nucleotide sequence ID" value="NZ_CABLBP010000024.1"/>
</dbReference>
<accession>A0A7G5MVU6</accession>
<dbReference type="EMBL" id="CP039126">
    <property type="protein sequence ID" value="QMW78739.1"/>
    <property type="molecule type" value="Genomic_DNA"/>
</dbReference>
<protein>
    <submittedName>
        <fullName evidence="1">Uncharacterized protein</fullName>
    </submittedName>
</protein>
<dbReference type="Proteomes" id="UP000515789">
    <property type="component" value="Chromosome"/>
</dbReference>
<organism evidence="1 2">
    <name type="scientific">Blautia producta</name>
    <dbReference type="NCBI Taxonomy" id="33035"/>
    <lineage>
        <taxon>Bacteria</taxon>
        <taxon>Bacillati</taxon>
        <taxon>Bacillota</taxon>
        <taxon>Clostridia</taxon>
        <taxon>Lachnospirales</taxon>
        <taxon>Lachnospiraceae</taxon>
        <taxon>Blautia</taxon>
    </lineage>
</organism>
<proteinExistence type="predicted"/>
<dbReference type="AlphaFoldDB" id="A0A7G5MVU6"/>
<dbReference type="GeneID" id="75051292"/>
<evidence type="ECO:0000313" key="1">
    <source>
        <dbReference type="EMBL" id="QMW78739.1"/>
    </source>
</evidence>
<name>A0A7G5MVU6_9FIRM</name>